<gene>
    <name evidence="2" type="ORF">DCF19_07655</name>
</gene>
<name>A0A2W4WAQ2_9CYAN</name>
<proteinExistence type="predicted"/>
<dbReference type="AlphaFoldDB" id="A0A2W4WAQ2"/>
<dbReference type="GO" id="GO:0016747">
    <property type="term" value="F:acyltransferase activity, transferring groups other than amino-acyl groups"/>
    <property type="evidence" value="ECO:0007669"/>
    <property type="project" value="InterPro"/>
</dbReference>
<reference evidence="2 3" key="2">
    <citation type="submission" date="2018-06" db="EMBL/GenBank/DDBJ databases">
        <title>Metagenomic assembly of (sub)arctic Cyanobacteria and their associated microbiome from non-axenic cultures.</title>
        <authorList>
            <person name="Baurain D."/>
        </authorList>
    </citation>
    <scope>NUCLEOTIDE SEQUENCE [LARGE SCALE GENOMIC DNA]</scope>
    <source>
        <strain evidence="2">ULC066bin1</strain>
    </source>
</reference>
<organism evidence="2 3">
    <name type="scientific">Pseudanabaena frigida</name>
    <dbReference type="NCBI Taxonomy" id="945775"/>
    <lineage>
        <taxon>Bacteria</taxon>
        <taxon>Bacillati</taxon>
        <taxon>Cyanobacteriota</taxon>
        <taxon>Cyanophyceae</taxon>
        <taxon>Pseudanabaenales</taxon>
        <taxon>Pseudanabaenaceae</taxon>
        <taxon>Pseudanabaena</taxon>
    </lineage>
</organism>
<evidence type="ECO:0000313" key="3">
    <source>
        <dbReference type="Proteomes" id="UP000249467"/>
    </source>
</evidence>
<dbReference type="Proteomes" id="UP000249467">
    <property type="component" value="Unassembled WGS sequence"/>
</dbReference>
<comment type="caution">
    <text evidence="2">The sequence shown here is derived from an EMBL/GenBank/DDBJ whole genome shotgun (WGS) entry which is preliminary data.</text>
</comment>
<evidence type="ECO:0000259" key="1">
    <source>
        <dbReference type="Pfam" id="PF00583"/>
    </source>
</evidence>
<evidence type="ECO:0000313" key="2">
    <source>
        <dbReference type="EMBL" id="PZO42114.1"/>
    </source>
</evidence>
<dbReference type="Pfam" id="PF00583">
    <property type="entry name" value="Acetyltransf_1"/>
    <property type="match status" value="1"/>
</dbReference>
<dbReference type="EMBL" id="QBML01000008">
    <property type="protein sequence ID" value="PZO42114.1"/>
    <property type="molecule type" value="Genomic_DNA"/>
</dbReference>
<accession>A0A2W4WAQ2</accession>
<protein>
    <recommendedName>
        <fullName evidence="1">N-acetyltransferase domain-containing protein</fullName>
    </recommendedName>
</protein>
<dbReference type="CDD" id="cd04301">
    <property type="entry name" value="NAT_SF"/>
    <property type="match status" value="1"/>
</dbReference>
<dbReference type="InterPro" id="IPR000182">
    <property type="entry name" value="GNAT_dom"/>
</dbReference>
<dbReference type="Gene3D" id="3.40.630.30">
    <property type="match status" value="1"/>
</dbReference>
<sequence>MKFHRIELSERSLFQAGIEAIEQTAFYPLGNDFFQLDHGDNYFAFFDRLGDVHYFAALDGERVAAVGAGILREVPYRQGEASRLAWYLCDLKVHPDYQRQHLSMRILHHALTSCIRKCDRGYAISMNAGDGKPNRLARVYEKFNLVRFRCSSILGIYSVDAEVMRSLEPTLIKYRGNISYLSLQGIKDLKLQSNGQRLPLLHVQWGENIQTDTSTPLASYTHMFCVPSDDELAIDLKAKGIVPNATASLVSHGMEKSDWRFILTSDI</sequence>
<reference evidence="2 3" key="1">
    <citation type="submission" date="2018-04" db="EMBL/GenBank/DDBJ databases">
        <authorList>
            <person name="Go L.Y."/>
            <person name="Mitchell J.A."/>
        </authorList>
    </citation>
    <scope>NUCLEOTIDE SEQUENCE [LARGE SCALE GENOMIC DNA]</scope>
    <source>
        <strain evidence="2">ULC066bin1</strain>
    </source>
</reference>
<dbReference type="InterPro" id="IPR016181">
    <property type="entry name" value="Acyl_CoA_acyltransferase"/>
</dbReference>
<feature type="domain" description="N-acetyltransferase" evidence="1">
    <location>
        <begin position="38"/>
        <end position="120"/>
    </location>
</feature>
<dbReference type="SUPFAM" id="SSF55729">
    <property type="entry name" value="Acyl-CoA N-acyltransferases (Nat)"/>
    <property type="match status" value="1"/>
</dbReference>